<dbReference type="RefSeq" id="WP_070990302.1">
    <property type="nucleotide sequence ID" value="NZ_CBCSHD010000008.1"/>
</dbReference>
<evidence type="ECO:0000256" key="1">
    <source>
        <dbReference type="SAM" id="SignalP"/>
    </source>
</evidence>
<evidence type="ECO:0000313" key="2">
    <source>
        <dbReference type="EMBL" id="OHU97269.1"/>
    </source>
</evidence>
<dbReference type="Proteomes" id="UP000180253">
    <property type="component" value="Unassembled WGS sequence"/>
</dbReference>
<sequence>MIKKYHLAFVISLSILGTIFAITQFTGAQNTAVKQSPESQVIVSNTYDATIKGDKEITGDAADSISVGNAHSSIFDASVLALAIEDVGDYIEFNQYADRAQKKTALFEKWALDPKMLKLQQDILVKTELAESVFGENQAHARLLAIDYLGYLSKNGQRDAIEHTIYDLSKRINNEPWVKGVEHDYVDLMFKYTDSLTQDELMSNFEEIIEFSGYSKKSHDLFTTGLSLSETVLLLPDSKMEELRTRLKLVKEQL</sequence>
<accession>A0A1S1NB10</accession>
<evidence type="ECO:0000313" key="3">
    <source>
        <dbReference type="Proteomes" id="UP000180253"/>
    </source>
</evidence>
<feature type="chain" id="PRO_5010178243" evidence="1">
    <location>
        <begin position="29"/>
        <end position="254"/>
    </location>
</feature>
<organism evidence="2 3">
    <name type="scientific">Pseudoalteromonas byunsanensis</name>
    <dbReference type="NCBI Taxonomy" id="327939"/>
    <lineage>
        <taxon>Bacteria</taxon>
        <taxon>Pseudomonadati</taxon>
        <taxon>Pseudomonadota</taxon>
        <taxon>Gammaproteobacteria</taxon>
        <taxon>Alteromonadales</taxon>
        <taxon>Pseudoalteromonadaceae</taxon>
        <taxon>Pseudoalteromonas</taxon>
    </lineage>
</organism>
<dbReference type="OrthoDB" id="6316157at2"/>
<gene>
    <name evidence="2" type="ORF">BIW53_02830</name>
</gene>
<dbReference type="STRING" id="327939.BIW53_02830"/>
<proteinExistence type="predicted"/>
<feature type="signal peptide" evidence="1">
    <location>
        <begin position="1"/>
        <end position="28"/>
    </location>
</feature>
<protein>
    <submittedName>
        <fullName evidence="2">Uncharacterized protein</fullName>
    </submittedName>
</protein>
<comment type="caution">
    <text evidence="2">The sequence shown here is derived from an EMBL/GenBank/DDBJ whole genome shotgun (WGS) entry which is preliminary data.</text>
</comment>
<keyword evidence="1" id="KW-0732">Signal</keyword>
<name>A0A1S1NB10_9GAMM</name>
<dbReference type="EMBL" id="MNAN01000018">
    <property type="protein sequence ID" value="OHU97269.1"/>
    <property type="molecule type" value="Genomic_DNA"/>
</dbReference>
<keyword evidence="3" id="KW-1185">Reference proteome</keyword>
<reference evidence="2 3" key="1">
    <citation type="submission" date="2016-10" db="EMBL/GenBank/DDBJ databases">
        <title>Pseudoalteromonas amylolytica sp. nov., isolated from the surface seawater.</title>
        <authorList>
            <person name="Wu Y.-H."/>
            <person name="Cheng H."/>
            <person name="Jin X.-B."/>
            <person name="Wang C.-S."/>
            <person name="Xu X.-W."/>
        </authorList>
    </citation>
    <scope>NUCLEOTIDE SEQUENCE [LARGE SCALE GENOMIC DNA]</scope>
    <source>
        <strain evidence="2 3">JCM 12483</strain>
    </source>
</reference>
<dbReference type="AlphaFoldDB" id="A0A1S1NB10"/>